<evidence type="ECO:0000256" key="4">
    <source>
        <dbReference type="ARBA" id="ARBA00012239"/>
    </source>
</evidence>
<dbReference type="InterPro" id="IPR010970">
    <property type="entry name" value="Cys_dSase_SufS"/>
</dbReference>
<accession>A0ABU2WMQ9</accession>
<comment type="function">
    <text evidence="2">Catalyzes the removal of elemental sulfur and selenium atoms from L-cysteine, L-cystine, L-selenocysteine, and L-selenocystine to produce L-alanine.</text>
</comment>
<sequence length="421" mass="45191">MNKASPDLAQAARQADHGLDLAAIRAQFPILSEVIHGKRLAYLDNGATTQKPEAVLRAMDRYYRTSNSNVHRAVHELASRATSQYEGARDRIAAFFGTAREQLVFTRGTTEAINLVARSFLQPRLRAGDEILLTGMEHHSNIVPWQLVAAATGARVVAADVLDDGRLDLDDWRAKLGPKTRMIAMVHVSNTLGTVNPVEIVIEAAHAAGVPVLIDGAQAIAHLPVDFEALGADFYCVSAHKAFGPTGFGTLLARREHLEAMPPWHGGGDMIETVSFEGSTWNEIPYKFEAGTPDMAGAIGFATALDWIADIGLAEIAAHEHRLVLSAHDRLAAIPGLRIIGEAPGKAGIISFTMDCAHASDIGSILDMEGVAVRTGHHCTMPLMARFGVPATARASLAVYNDDEDIEQLATALHKVASLFV</sequence>
<dbReference type="RefSeq" id="WP_311366570.1">
    <property type="nucleotide sequence ID" value="NZ_JAVRIC010000038.1"/>
</dbReference>
<feature type="domain" description="Aminotransferase class V" evidence="9">
    <location>
        <begin position="42"/>
        <end position="409"/>
    </location>
</feature>
<comment type="caution">
    <text evidence="10">The sequence shown here is derived from an EMBL/GenBank/DDBJ whole genome shotgun (WGS) entry which is preliminary data.</text>
</comment>
<comment type="catalytic activity">
    <reaction evidence="8">
        <text>(sulfur carrier)-H + L-cysteine = (sulfur carrier)-SH + L-alanine</text>
        <dbReference type="Rhea" id="RHEA:43892"/>
        <dbReference type="Rhea" id="RHEA-COMP:14737"/>
        <dbReference type="Rhea" id="RHEA-COMP:14739"/>
        <dbReference type="ChEBI" id="CHEBI:29917"/>
        <dbReference type="ChEBI" id="CHEBI:35235"/>
        <dbReference type="ChEBI" id="CHEBI:57972"/>
        <dbReference type="ChEBI" id="CHEBI:64428"/>
        <dbReference type="EC" id="2.8.1.7"/>
    </reaction>
</comment>
<dbReference type="GO" id="GO:0031071">
    <property type="term" value="F:cysteine desulfurase activity"/>
    <property type="evidence" value="ECO:0007669"/>
    <property type="project" value="UniProtKB-EC"/>
</dbReference>
<evidence type="ECO:0000313" key="11">
    <source>
        <dbReference type="Proteomes" id="UP001254608"/>
    </source>
</evidence>
<gene>
    <name evidence="10" type="ORF">RM530_17595</name>
</gene>
<dbReference type="EC" id="2.8.1.7" evidence="4"/>
<evidence type="ECO:0000256" key="6">
    <source>
        <dbReference type="ARBA" id="ARBA00022679"/>
    </source>
</evidence>
<evidence type="ECO:0000313" key="10">
    <source>
        <dbReference type="EMBL" id="MDT0499160.1"/>
    </source>
</evidence>
<proteinExistence type="inferred from homology"/>
<dbReference type="CDD" id="cd06453">
    <property type="entry name" value="SufS_like"/>
    <property type="match status" value="1"/>
</dbReference>
<evidence type="ECO:0000256" key="2">
    <source>
        <dbReference type="ARBA" id="ARBA00002824"/>
    </source>
</evidence>
<dbReference type="InterPro" id="IPR016454">
    <property type="entry name" value="Cysteine_dSase"/>
</dbReference>
<dbReference type="PIRSF" id="PIRSF005572">
    <property type="entry name" value="NifS"/>
    <property type="match status" value="1"/>
</dbReference>
<dbReference type="PANTHER" id="PTHR43586">
    <property type="entry name" value="CYSTEINE DESULFURASE"/>
    <property type="match status" value="1"/>
</dbReference>
<organism evidence="10 11">
    <name type="scientific">Banduia mediterranea</name>
    <dbReference type="NCBI Taxonomy" id="3075609"/>
    <lineage>
        <taxon>Bacteria</taxon>
        <taxon>Pseudomonadati</taxon>
        <taxon>Pseudomonadota</taxon>
        <taxon>Gammaproteobacteria</taxon>
        <taxon>Nevskiales</taxon>
        <taxon>Algiphilaceae</taxon>
        <taxon>Banduia</taxon>
    </lineage>
</organism>
<name>A0ABU2WMQ9_9GAMM</name>
<comment type="cofactor">
    <cofactor evidence="1">
        <name>pyridoxal 5'-phosphate</name>
        <dbReference type="ChEBI" id="CHEBI:597326"/>
    </cofactor>
</comment>
<dbReference type="InterPro" id="IPR015424">
    <property type="entry name" value="PyrdxlP-dep_Trfase"/>
</dbReference>
<keyword evidence="6 10" id="KW-0808">Transferase</keyword>
<keyword evidence="7" id="KW-0663">Pyridoxal phosphate</keyword>
<dbReference type="PANTHER" id="PTHR43586:SF8">
    <property type="entry name" value="CYSTEINE DESULFURASE 1, CHLOROPLASTIC"/>
    <property type="match status" value="1"/>
</dbReference>
<dbReference type="InterPro" id="IPR015422">
    <property type="entry name" value="PyrdxlP-dep_Trfase_small"/>
</dbReference>
<dbReference type="EMBL" id="JAVRIC010000038">
    <property type="protein sequence ID" value="MDT0499160.1"/>
    <property type="molecule type" value="Genomic_DNA"/>
</dbReference>
<dbReference type="Gene3D" id="3.90.1150.10">
    <property type="entry name" value="Aspartate Aminotransferase, domain 1"/>
    <property type="match status" value="1"/>
</dbReference>
<evidence type="ECO:0000256" key="8">
    <source>
        <dbReference type="ARBA" id="ARBA00050776"/>
    </source>
</evidence>
<dbReference type="Gene3D" id="3.40.640.10">
    <property type="entry name" value="Type I PLP-dependent aspartate aminotransferase-like (Major domain)"/>
    <property type="match status" value="1"/>
</dbReference>
<evidence type="ECO:0000256" key="5">
    <source>
        <dbReference type="ARBA" id="ARBA00021850"/>
    </source>
</evidence>
<dbReference type="SUPFAM" id="SSF53383">
    <property type="entry name" value="PLP-dependent transferases"/>
    <property type="match status" value="1"/>
</dbReference>
<dbReference type="InterPro" id="IPR000192">
    <property type="entry name" value="Aminotrans_V_dom"/>
</dbReference>
<dbReference type="InterPro" id="IPR015421">
    <property type="entry name" value="PyrdxlP-dep_Trfase_major"/>
</dbReference>
<dbReference type="NCBIfam" id="TIGR01979">
    <property type="entry name" value="sufS"/>
    <property type="match status" value="1"/>
</dbReference>
<protein>
    <recommendedName>
        <fullName evidence="5">Probable cysteine desulfurase</fullName>
        <ecNumber evidence="4">2.8.1.7</ecNumber>
    </recommendedName>
</protein>
<dbReference type="Proteomes" id="UP001254608">
    <property type="component" value="Unassembled WGS sequence"/>
</dbReference>
<comment type="similarity">
    <text evidence="3">Belongs to the class-V pyridoxal-phosphate-dependent aminotransferase family. Csd subfamily.</text>
</comment>
<dbReference type="Pfam" id="PF00266">
    <property type="entry name" value="Aminotran_5"/>
    <property type="match status" value="1"/>
</dbReference>
<reference evidence="10 11" key="1">
    <citation type="submission" date="2023-09" db="EMBL/GenBank/DDBJ databases">
        <authorList>
            <person name="Rey-Velasco X."/>
        </authorList>
    </citation>
    <scope>NUCLEOTIDE SEQUENCE [LARGE SCALE GENOMIC DNA]</scope>
    <source>
        <strain evidence="10 11">W345</strain>
    </source>
</reference>
<evidence type="ECO:0000256" key="1">
    <source>
        <dbReference type="ARBA" id="ARBA00001933"/>
    </source>
</evidence>
<evidence type="ECO:0000256" key="3">
    <source>
        <dbReference type="ARBA" id="ARBA00010447"/>
    </source>
</evidence>
<evidence type="ECO:0000256" key="7">
    <source>
        <dbReference type="ARBA" id="ARBA00022898"/>
    </source>
</evidence>
<keyword evidence="11" id="KW-1185">Reference proteome</keyword>
<evidence type="ECO:0000259" key="9">
    <source>
        <dbReference type="Pfam" id="PF00266"/>
    </source>
</evidence>